<dbReference type="PANTHER" id="PTHR10746:SF6">
    <property type="entry name" value="LARGE RIBOSOMAL SUBUNIT PROTEIN UL4M"/>
    <property type="match status" value="1"/>
</dbReference>
<keyword evidence="3 5" id="KW-0687">Ribonucleoprotein</keyword>
<dbReference type="PANTHER" id="PTHR10746">
    <property type="entry name" value="50S RIBOSOMAL PROTEIN L4"/>
    <property type="match status" value="1"/>
</dbReference>
<keyword evidence="5" id="KW-0699">rRNA-binding</keyword>
<dbReference type="GO" id="GO:0005840">
    <property type="term" value="C:ribosome"/>
    <property type="evidence" value="ECO:0007669"/>
    <property type="project" value="UniProtKB-KW"/>
</dbReference>
<dbReference type="InterPro" id="IPR013005">
    <property type="entry name" value="Ribosomal_uL4-like"/>
</dbReference>
<evidence type="ECO:0000313" key="7">
    <source>
        <dbReference type="Proteomes" id="UP001055153"/>
    </source>
</evidence>
<reference evidence="6" key="1">
    <citation type="journal article" date="2021" name="Front. Microbiol.">
        <title>Comprehensive Comparative Genomics and Phenotyping of Methylobacterium Species.</title>
        <authorList>
            <person name="Alessa O."/>
            <person name="Ogura Y."/>
            <person name="Fujitani Y."/>
            <person name="Takami H."/>
            <person name="Hayashi T."/>
            <person name="Sahin N."/>
            <person name="Tani A."/>
        </authorList>
    </citation>
    <scope>NUCLEOTIDE SEQUENCE</scope>
    <source>
        <strain evidence="6">DSM 17168</strain>
    </source>
</reference>
<accession>A0ABQ4SK40</accession>
<evidence type="ECO:0000313" key="6">
    <source>
        <dbReference type="EMBL" id="GJE02258.1"/>
    </source>
</evidence>
<dbReference type="InterPro" id="IPR023574">
    <property type="entry name" value="Ribosomal_uL4_dom_sf"/>
</dbReference>
<evidence type="ECO:0000256" key="1">
    <source>
        <dbReference type="ARBA" id="ARBA00010528"/>
    </source>
</evidence>
<name>A0ABQ4SK40_9HYPH</name>
<dbReference type="Gene3D" id="3.40.1370.10">
    <property type="match status" value="1"/>
</dbReference>
<sequence length="206" mass="22447">MKFEITTLDGAEAGSVEVNDAIFGLEPRADLLQRCVRWQLAKRQAGTHSVKTRGEIARTTKKMYKQKGTGNARHGAATAPQFRGGAPAHGPQVRSHAHDLPKKVRALALRHALSAKAKAASLVIVDDVRLEEAKTKALKDRFGKLGWSNALIIGGSEVDENFGRAARNLPSIDVLPVQGINVYDILRRDKLVLTRAAVDALEARFK</sequence>
<comment type="caution">
    <text evidence="6">The sequence shown here is derived from an EMBL/GenBank/DDBJ whole genome shotgun (WGS) entry which is preliminary data.</text>
</comment>
<comment type="function">
    <text evidence="5">One of the primary rRNA binding proteins, this protein initially binds near the 5'-end of the 23S rRNA. It is important during the early stages of 50S assembly. It makes multiple contacts with different domains of the 23S rRNA in the assembled 50S subunit and ribosome.</text>
</comment>
<keyword evidence="7" id="KW-1185">Reference proteome</keyword>
<evidence type="ECO:0000256" key="4">
    <source>
        <dbReference type="ARBA" id="ARBA00035244"/>
    </source>
</evidence>
<gene>
    <name evidence="5 6" type="primary">rplD</name>
    <name evidence="6" type="ORF">GMJLKIPL_4202</name>
</gene>
<keyword evidence="2 5" id="KW-0689">Ribosomal protein</keyword>
<dbReference type="RefSeq" id="WP_238237971.1">
    <property type="nucleotide sequence ID" value="NZ_BPQQ01000050.1"/>
</dbReference>
<dbReference type="InterPro" id="IPR002136">
    <property type="entry name" value="Ribosomal_uL4"/>
</dbReference>
<protein>
    <recommendedName>
        <fullName evidence="4 5">Large ribosomal subunit protein uL4</fullName>
    </recommendedName>
</protein>
<dbReference type="SUPFAM" id="SSF52166">
    <property type="entry name" value="Ribosomal protein L4"/>
    <property type="match status" value="1"/>
</dbReference>
<evidence type="ECO:0000256" key="2">
    <source>
        <dbReference type="ARBA" id="ARBA00022980"/>
    </source>
</evidence>
<reference evidence="6" key="2">
    <citation type="submission" date="2021-08" db="EMBL/GenBank/DDBJ databases">
        <authorList>
            <person name="Tani A."/>
            <person name="Ola A."/>
            <person name="Ogura Y."/>
            <person name="Katsura K."/>
            <person name="Hayashi T."/>
        </authorList>
    </citation>
    <scope>NUCLEOTIDE SEQUENCE</scope>
    <source>
        <strain evidence="6">DSM 17168</strain>
    </source>
</reference>
<evidence type="ECO:0000256" key="5">
    <source>
        <dbReference type="HAMAP-Rule" id="MF_01328"/>
    </source>
</evidence>
<dbReference type="NCBIfam" id="TIGR03953">
    <property type="entry name" value="rplD_bact"/>
    <property type="match status" value="1"/>
</dbReference>
<comment type="subunit">
    <text evidence="5">Part of the 50S ribosomal subunit.</text>
</comment>
<dbReference type="HAMAP" id="MF_01328_B">
    <property type="entry name" value="Ribosomal_uL4_B"/>
    <property type="match status" value="1"/>
</dbReference>
<organism evidence="6 7">
    <name type="scientific">Methylobacterium isbiliense</name>
    <dbReference type="NCBI Taxonomy" id="315478"/>
    <lineage>
        <taxon>Bacteria</taxon>
        <taxon>Pseudomonadati</taxon>
        <taxon>Pseudomonadota</taxon>
        <taxon>Alphaproteobacteria</taxon>
        <taxon>Hyphomicrobiales</taxon>
        <taxon>Methylobacteriaceae</taxon>
        <taxon>Methylobacterium</taxon>
    </lineage>
</organism>
<comment type="function">
    <text evidence="5">Forms part of the polypeptide exit tunnel.</text>
</comment>
<dbReference type="Proteomes" id="UP001055153">
    <property type="component" value="Unassembled WGS sequence"/>
</dbReference>
<keyword evidence="5" id="KW-0694">RNA-binding</keyword>
<comment type="similarity">
    <text evidence="1 5">Belongs to the universal ribosomal protein uL4 family.</text>
</comment>
<proteinExistence type="inferred from homology"/>
<evidence type="ECO:0000256" key="3">
    <source>
        <dbReference type="ARBA" id="ARBA00023274"/>
    </source>
</evidence>
<dbReference type="Pfam" id="PF00573">
    <property type="entry name" value="Ribosomal_L4"/>
    <property type="match status" value="1"/>
</dbReference>
<dbReference type="EMBL" id="BPQQ01000050">
    <property type="protein sequence ID" value="GJE02258.1"/>
    <property type="molecule type" value="Genomic_DNA"/>
</dbReference>